<dbReference type="Proteomes" id="UP000198304">
    <property type="component" value="Unassembled WGS sequence"/>
</dbReference>
<evidence type="ECO:0000313" key="2">
    <source>
        <dbReference type="Proteomes" id="UP000198304"/>
    </source>
</evidence>
<sequence length="197" mass="23283">MEYMDEKILKMKNQFKKYENKDIMGTVHIGEEKFEFEDVEFFDGKMTMRIPEVFTDMPLEMAKMKYPSEQRPQSIKTNEDGSVNITLSLFDEAIEKDQIKECRNGFRSIIKRMNPSTLFFDNEIMDMEDTKIGYFDYRSPALDDNLYNIMFVRAIDSKLLMGTFNCIFKDMEEWKPVALQMILSIKDLTQKKEGETA</sequence>
<proteinExistence type="predicted"/>
<evidence type="ECO:0000313" key="1">
    <source>
        <dbReference type="EMBL" id="SNS15304.1"/>
    </source>
</evidence>
<evidence type="ECO:0008006" key="3">
    <source>
        <dbReference type="Google" id="ProtNLM"/>
    </source>
</evidence>
<protein>
    <recommendedName>
        <fullName evidence="3">DUF1795 domain-containing protein</fullName>
    </recommendedName>
</protein>
<gene>
    <name evidence="1" type="ORF">SAMN05446037_100514</name>
</gene>
<name>A0A239C787_9FIRM</name>
<dbReference type="AlphaFoldDB" id="A0A239C787"/>
<reference evidence="1 2" key="1">
    <citation type="submission" date="2017-06" db="EMBL/GenBank/DDBJ databases">
        <authorList>
            <person name="Kim H.J."/>
            <person name="Triplett B.A."/>
        </authorList>
    </citation>
    <scope>NUCLEOTIDE SEQUENCE [LARGE SCALE GENOMIC DNA]</scope>
    <source>
        <strain evidence="1 2">SCA</strain>
    </source>
</reference>
<organism evidence="1 2">
    <name type="scientific">Anaerovirgula multivorans</name>
    <dbReference type="NCBI Taxonomy" id="312168"/>
    <lineage>
        <taxon>Bacteria</taxon>
        <taxon>Bacillati</taxon>
        <taxon>Bacillota</taxon>
        <taxon>Clostridia</taxon>
        <taxon>Peptostreptococcales</taxon>
        <taxon>Natronincolaceae</taxon>
        <taxon>Anaerovirgula</taxon>
    </lineage>
</organism>
<dbReference type="RefSeq" id="WP_089282074.1">
    <property type="nucleotide sequence ID" value="NZ_FZOJ01000005.1"/>
</dbReference>
<dbReference type="EMBL" id="FZOJ01000005">
    <property type="protein sequence ID" value="SNS15304.1"/>
    <property type="molecule type" value="Genomic_DNA"/>
</dbReference>
<dbReference type="OrthoDB" id="249246at2"/>
<accession>A0A239C787</accession>
<keyword evidence="2" id="KW-1185">Reference proteome</keyword>